<dbReference type="RefSeq" id="WP_377338242.1">
    <property type="nucleotide sequence ID" value="NZ_JBHLUE010000008.1"/>
</dbReference>
<dbReference type="PRINTS" id="PR00420">
    <property type="entry name" value="RNGMNOXGNASE"/>
</dbReference>
<organism evidence="2 3">
    <name type="scientific">Plantactinospora siamensis</name>
    <dbReference type="NCBI Taxonomy" id="555372"/>
    <lineage>
        <taxon>Bacteria</taxon>
        <taxon>Bacillati</taxon>
        <taxon>Actinomycetota</taxon>
        <taxon>Actinomycetes</taxon>
        <taxon>Micromonosporales</taxon>
        <taxon>Micromonosporaceae</taxon>
        <taxon>Plantactinospora</taxon>
    </lineage>
</organism>
<proteinExistence type="predicted"/>
<evidence type="ECO:0000259" key="1">
    <source>
        <dbReference type="Pfam" id="PF01494"/>
    </source>
</evidence>
<dbReference type="Pfam" id="PF01494">
    <property type="entry name" value="FAD_binding_3"/>
    <property type="match status" value="1"/>
</dbReference>
<gene>
    <name evidence="2" type="ORF">ACFFHU_12230</name>
</gene>
<accession>A0ABV6NVT6</accession>
<dbReference type="NCBIfam" id="TIGR02032">
    <property type="entry name" value="GG-red-SF"/>
    <property type="match status" value="1"/>
</dbReference>
<sequence>MTAVENDADVIIVGAGPGGSTTAYHLAQHGLRVLLLEKTEFPREKVCGDGLTPRAVKQLIKMGLVGGSGATGDQGETATSSDGWVRNRGLRVIGGGVRLELDWPELASFPNYGLVRTRLDFDDLLARQAVKAGAELRTGINVLAPVLDDTGRTVGVSAEQGPDKAPVSFRAPLVVAADGVSGRFPLALGLAKREDRPIGVAVRRYYRSPARHRDDYLESWLELRSRDSGDKLLPGYGWIFGMGDGRVNVGLGVLNSSSAFGRTNYRRLLTDWLANTPPEWGMTDEANADGPILGAALPMGFNRVPHYTRGVLLVGDSGGMVNPFNGEGIAYAMESGELAAEVIVQALARPAGVERERALHAYPTELKNRYGGYYRIGGIFVKLIGRPEIMRIATRHGMPHPTLMRFVLKLMANLTDPRDGDAMDRIINALTKVAPAV</sequence>
<dbReference type="InterPro" id="IPR002938">
    <property type="entry name" value="FAD-bd"/>
</dbReference>
<evidence type="ECO:0000313" key="3">
    <source>
        <dbReference type="Proteomes" id="UP001589894"/>
    </source>
</evidence>
<comment type="caution">
    <text evidence="2">The sequence shown here is derived from an EMBL/GenBank/DDBJ whole genome shotgun (WGS) entry which is preliminary data.</text>
</comment>
<protein>
    <submittedName>
        <fullName evidence="2">Geranylgeranyl reductase family protein</fullName>
    </submittedName>
</protein>
<dbReference type="InterPro" id="IPR011777">
    <property type="entry name" value="Geranylgeranyl_Rdtase_fam"/>
</dbReference>
<feature type="domain" description="FAD-binding" evidence="1">
    <location>
        <begin position="7"/>
        <end position="191"/>
    </location>
</feature>
<dbReference type="InterPro" id="IPR036188">
    <property type="entry name" value="FAD/NAD-bd_sf"/>
</dbReference>
<dbReference type="EMBL" id="JBHLUE010000008">
    <property type="protein sequence ID" value="MFC0564898.1"/>
    <property type="molecule type" value="Genomic_DNA"/>
</dbReference>
<dbReference type="Gene3D" id="3.50.50.60">
    <property type="entry name" value="FAD/NAD(P)-binding domain"/>
    <property type="match status" value="1"/>
</dbReference>
<name>A0ABV6NVT6_9ACTN</name>
<dbReference type="InterPro" id="IPR050407">
    <property type="entry name" value="Geranylgeranyl_reductase"/>
</dbReference>
<dbReference type="PANTHER" id="PTHR42685:SF22">
    <property type="entry name" value="CONDITIONED MEDIUM FACTOR RECEPTOR 1"/>
    <property type="match status" value="1"/>
</dbReference>
<evidence type="ECO:0000313" key="2">
    <source>
        <dbReference type="EMBL" id="MFC0564898.1"/>
    </source>
</evidence>
<dbReference type="SUPFAM" id="SSF51905">
    <property type="entry name" value="FAD/NAD(P)-binding domain"/>
    <property type="match status" value="1"/>
</dbReference>
<dbReference type="PANTHER" id="PTHR42685">
    <property type="entry name" value="GERANYLGERANYL DIPHOSPHATE REDUCTASE"/>
    <property type="match status" value="1"/>
</dbReference>
<keyword evidence="3" id="KW-1185">Reference proteome</keyword>
<reference evidence="2 3" key="1">
    <citation type="submission" date="2024-09" db="EMBL/GenBank/DDBJ databases">
        <authorList>
            <person name="Sun Q."/>
            <person name="Mori K."/>
        </authorList>
    </citation>
    <scope>NUCLEOTIDE SEQUENCE [LARGE SCALE GENOMIC DNA]</scope>
    <source>
        <strain evidence="2 3">TBRC 2205</strain>
    </source>
</reference>
<dbReference type="Proteomes" id="UP001589894">
    <property type="component" value="Unassembled WGS sequence"/>
</dbReference>